<proteinExistence type="predicted"/>
<dbReference type="Proteomes" id="UP000094378">
    <property type="component" value="Chromosome"/>
</dbReference>
<dbReference type="EMBL" id="CP017015">
    <property type="protein sequence ID" value="AOG60349.1"/>
    <property type="molecule type" value="Genomic_DNA"/>
</dbReference>
<sequence>MKKLLAILGSTTITASSVVGSTYIFNNTNFFKKGVGDNYKQNLDWNELESKINDISKSLENESFYNNFNFGTKIKNNAEFTSAASVFQNKTKSLINDLKNGNIKLENLIEDLKTKVNKSDLPNFNDYYNNDSINDYYNKDKNKNFLENKTSNFITANSFDKNYKLVKTLKGLKAATTTITAVAAVAAAGYWSISWLGFAPNAIAATAVAVASGIATGIIDGLLVEYDTKENIFKKELNLGKYLKAGYDLYKYSSIAVGVLLGTLSATAWSVPSIIPSFAVFSAFMALKDYLEY</sequence>
<keyword evidence="1" id="KW-1133">Transmembrane helix</keyword>
<dbReference type="AlphaFoldDB" id="A0A1B3SK92"/>
<feature type="transmembrane region" description="Helical" evidence="1">
    <location>
        <begin position="249"/>
        <end position="268"/>
    </location>
</feature>
<organism evidence="2 3">
    <name type="scientific">Spiroplasma helicoides</name>
    <dbReference type="NCBI Taxonomy" id="216938"/>
    <lineage>
        <taxon>Bacteria</taxon>
        <taxon>Bacillati</taxon>
        <taxon>Mycoplasmatota</taxon>
        <taxon>Mollicutes</taxon>
        <taxon>Entomoplasmatales</taxon>
        <taxon>Spiroplasmataceae</taxon>
        <taxon>Spiroplasma</taxon>
    </lineage>
</organism>
<evidence type="ECO:0000313" key="2">
    <source>
        <dbReference type="EMBL" id="AOG60349.1"/>
    </source>
</evidence>
<accession>A0A1B3SK92</accession>
<evidence type="ECO:0000256" key="1">
    <source>
        <dbReference type="SAM" id="Phobius"/>
    </source>
</evidence>
<gene>
    <name evidence="2" type="ORF">SHELI_v1c03980</name>
</gene>
<keyword evidence="3" id="KW-1185">Reference proteome</keyword>
<reference evidence="2 3" key="1">
    <citation type="submission" date="2016-08" db="EMBL/GenBank/DDBJ databases">
        <title>Complete genome sequence of Spiroplasma helicoides TABS-2 (DSM 22551).</title>
        <authorList>
            <person name="Shen W.-Y."/>
            <person name="Lo W.-S."/>
            <person name="Lai Y.-C."/>
            <person name="Kuo C.-H."/>
        </authorList>
    </citation>
    <scope>NUCLEOTIDE SEQUENCE [LARGE SCALE GENOMIC DNA]</scope>
    <source>
        <strain evidence="2 3">TABS-2</strain>
    </source>
</reference>
<keyword evidence="1" id="KW-0812">Transmembrane</keyword>
<dbReference type="RefSeq" id="WP_069116218.1">
    <property type="nucleotide sequence ID" value="NZ_CP017015.1"/>
</dbReference>
<evidence type="ECO:0008006" key="4">
    <source>
        <dbReference type="Google" id="ProtNLM"/>
    </source>
</evidence>
<dbReference type="KEGG" id="shj:SHELI_v1c03980"/>
<protein>
    <recommendedName>
        <fullName evidence="4">Transmembrane protein</fullName>
    </recommendedName>
</protein>
<evidence type="ECO:0000313" key="3">
    <source>
        <dbReference type="Proteomes" id="UP000094378"/>
    </source>
</evidence>
<name>A0A1B3SK92_9MOLU</name>
<keyword evidence="1" id="KW-0472">Membrane</keyword>
<dbReference type="InterPro" id="IPR054816">
    <property type="entry name" value="Lipoprotein_mollicutes-type_CS"/>
</dbReference>
<feature type="transmembrane region" description="Helical" evidence="1">
    <location>
        <begin position="202"/>
        <end position="224"/>
    </location>
</feature>
<dbReference type="NCBIfam" id="NF038029">
    <property type="entry name" value="LP_plasma"/>
    <property type="match status" value="1"/>
</dbReference>